<comment type="catalytic activity">
    <reaction evidence="1">
        <text>Thiol-dependent hydrolysis of ester, thioester, amide, peptide and isopeptide bonds formed by the C-terminal Gly of ubiquitin (a 76-residue protein attached to proteins as an intracellular targeting signal).</text>
        <dbReference type="EC" id="3.4.19.12"/>
    </reaction>
</comment>
<dbReference type="GO" id="GO:0016579">
    <property type="term" value="P:protein deubiquitination"/>
    <property type="evidence" value="ECO:0007669"/>
    <property type="project" value="InterPro"/>
</dbReference>
<dbReference type="GO" id="GO:0004843">
    <property type="term" value="F:cysteine-type deubiquitinase activity"/>
    <property type="evidence" value="ECO:0007669"/>
    <property type="project" value="InterPro"/>
</dbReference>
<organism evidence="17 19">
    <name type="scientific">Petromyzon marinus</name>
    <name type="common">Sea lamprey</name>
    <dbReference type="NCBI Taxonomy" id="7757"/>
    <lineage>
        <taxon>Eukaryota</taxon>
        <taxon>Metazoa</taxon>
        <taxon>Chordata</taxon>
        <taxon>Craniata</taxon>
        <taxon>Vertebrata</taxon>
        <taxon>Cyclostomata</taxon>
        <taxon>Hyperoartia</taxon>
        <taxon>Petromyzontiformes</taxon>
        <taxon>Petromyzontidae</taxon>
        <taxon>Petromyzon</taxon>
    </lineage>
</organism>
<dbReference type="GO" id="GO:0006508">
    <property type="term" value="P:proteolysis"/>
    <property type="evidence" value="ECO:0007669"/>
    <property type="project" value="UniProtKB-KW"/>
</dbReference>
<evidence type="ECO:0000256" key="1">
    <source>
        <dbReference type="ARBA" id="ARBA00000707"/>
    </source>
</evidence>
<evidence type="ECO:0000256" key="12">
    <source>
        <dbReference type="ARBA" id="ARBA00029923"/>
    </source>
</evidence>
<feature type="region of interest" description="Disordered" evidence="15">
    <location>
        <begin position="897"/>
        <end position="927"/>
    </location>
</feature>
<evidence type="ECO:0000256" key="10">
    <source>
        <dbReference type="ARBA" id="ARBA00022807"/>
    </source>
</evidence>
<dbReference type="AlphaFoldDB" id="A0AAJ7TIY4"/>
<dbReference type="PROSITE" id="PS50330">
    <property type="entry name" value="UIM"/>
    <property type="match status" value="2"/>
</dbReference>
<gene>
    <name evidence="18 19" type="primary">USP37</name>
</gene>
<keyword evidence="7" id="KW-0498">Mitosis</keyword>
<dbReference type="SUPFAM" id="SSF54001">
    <property type="entry name" value="Cysteine proteinases"/>
    <property type="match status" value="1"/>
</dbReference>
<feature type="domain" description="USP" evidence="16">
    <location>
        <begin position="352"/>
        <end position="1044"/>
    </location>
</feature>
<keyword evidence="17" id="KW-1185">Reference proteome</keyword>
<dbReference type="SMART" id="SM00726">
    <property type="entry name" value="UIM"/>
    <property type="match status" value="4"/>
</dbReference>
<dbReference type="GO" id="GO:0000082">
    <property type="term" value="P:G1/S transition of mitotic cell cycle"/>
    <property type="evidence" value="ECO:0007669"/>
    <property type="project" value="TreeGrafter"/>
</dbReference>
<name>A0AAJ7TIY4_PETMA</name>
<dbReference type="CTD" id="57695"/>
<comment type="similarity">
    <text evidence="2">Belongs to the peptidase C19 family.</text>
</comment>
<feature type="region of interest" description="Disordered" evidence="15">
    <location>
        <begin position="619"/>
        <end position="645"/>
    </location>
</feature>
<keyword evidence="9 18" id="KW-0378">Hydrolase</keyword>
<reference evidence="18 19" key="1">
    <citation type="submission" date="2025-04" db="UniProtKB">
        <authorList>
            <consortium name="RefSeq"/>
        </authorList>
    </citation>
    <scope>IDENTIFICATION</scope>
    <source>
        <tissue evidence="18 19">Sperm</tissue>
    </source>
</reference>
<keyword evidence="5" id="KW-0132">Cell division</keyword>
<dbReference type="GO" id="GO:0005634">
    <property type="term" value="C:nucleus"/>
    <property type="evidence" value="ECO:0007669"/>
    <property type="project" value="TreeGrafter"/>
</dbReference>
<evidence type="ECO:0000313" key="19">
    <source>
        <dbReference type="RefSeq" id="XP_032818739.1"/>
    </source>
</evidence>
<evidence type="ECO:0000256" key="9">
    <source>
        <dbReference type="ARBA" id="ARBA00022801"/>
    </source>
</evidence>
<dbReference type="Gene3D" id="3.90.70.10">
    <property type="entry name" value="Cysteine proteinases"/>
    <property type="match status" value="2"/>
</dbReference>
<evidence type="ECO:0000256" key="2">
    <source>
        <dbReference type="ARBA" id="ARBA00009085"/>
    </source>
</evidence>
<evidence type="ECO:0000256" key="7">
    <source>
        <dbReference type="ARBA" id="ARBA00022776"/>
    </source>
</evidence>
<dbReference type="GO" id="GO:0005829">
    <property type="term" value="C:cytosol"/>
    <property type="evidence" value="ECO:0007669"/>
    <property type="project" value="TreeGrafter"/>
</dbReference>
<dbReference type="EC" id="3.4.19.12" evidence="3"/>
<evidence type="ECO:0000259" key="16">
    <source>
        <dbReference type="PROSITE" id="PS50235"/>
    </source>
</evidence>
<feature type="compositionally biased region" description="Polar residues" evidence="15">
    <location>
        <begin position="237"/>
        <end position="248"/>
    </location>
</feature>
<dbReference type="PROSITE" id="PS00973">
    <property type="entry name" value="USP_2"/>
    <property type="match status" value="1"/>
</dbReference>
<dbReference type="RefSeq" id="XP_032818739.1">
    <property type="nucleotide sequence ID" value="XM_032962848.1"/>
</dbReference>
<dbReference type="PANTHER" id="PTHR24006">
    <property type="entry name" value="UBIQUITIN CARBOXYL-TERMINAL HYDROLASE"/>
    <property type="match status" value="1"/>
</dbReference>
<dbReference type="Pfam" id="PF16674">
    <property type="entry name" value="UCH_N"/>
    <property type="match status" value="1"/>
</dbReference>
<evidence type="ECO:0000256" key="8">
    <source>
        <dbReference type="ARBA" id="ARBA00022786"/>
    </source>
</evidence>
<feature type="compositionally biased region" description="Basic and acidic residues" evidence="15">
    <location>
        <begin position="913"/>
        <end position="927"/>
    </location>
</feature>
<dbReference type="PANTHER" id="PTHR24006:SF915">
    <property type="entry name" value="UBIQUITIN CARBOXYL-TERMINAL HYDROLASE-RELATED"/>
    <property type="match status" value="1"/>
</dbReference>
<evidence type="ECO:0000256" key="15">
    <source>
        <dbReference type="SAM" id="MobiDB-lite"/>
    </source>
</evidence>
<evidence type="ECO:0000256" key="11">
    <source>
        <dbReference type="ARBA" id="ARBA00023306"/>
    </source>
</evidence>
<dbReference type="Proteomes" id="UP001318040">
    <property type="component" value="Chromosome 2"/>
</dbReference>
<dbReference type="CDD" id="cd02257">
    <property type="entry name" value="Peptidase_C19"/>
    <property type="match status" value="2"/>
</dbReference>
<keyword evidence="6" id="KW-0645">Protease</keyword>
<evidence type="ECO:0000256" key="4">
    <source>
        <dbReference type="ARBA" id="ARBA00014563"/>
    </source>
</evidence>
<dbReference type="GO" id="GO:0051301">
    <property type="term" value="P:cell division"/>
    <property type="evidence" value="ECO:0007669"/>
    <property type="project" value="UniProtKB-KW"/>
</dbReference>
<evidence type="ECO:0000313" key="18">
    <source>
        <dbReference type="RefSeq" id="XP_032818730.1"/>
    </source>
</evidence>
<evidence type="ECO:0000313" key="17">
    <source>
        <dbReference type="Proteomes" id="UP001318040"/>
    </source>
</evidence>
<dbReference type="InterPro" id="IPR038765">
    <property type="entry name" value="Papain-like_cys_pep_sf"/>
</dbReference>
<keyword evidence="10" id="KW-0788">Thiol protease</keyword>
<feature type="region of interest" description="Disordered" evidence="15">
    <location>
        <begin position="462"/>
        <end position="482"/>
    </location>
</feature>
<dbReference type="PROSITE" id="PS00972">
    <property type="entry name" value="USP_1"/>
    <property type="match status" value="1"/>
</dbReference>
<dbReference type="InterPro" id="IPR050164">
    <property type="entry name" value="Peptidase_C19"/>
</dbReference>
<evidence type="ECO:0000256" key="14">
    <source>
        <dbReference type="ARBA" id="ARBA00032476"/>
    </source>
</evidence>
<keyword evidence="11" id="KW-0131">Cell cycle</keyword>
<dbReference type="InterPro" id="IPR001394">
    <property type="entry name" value="Peptidase_C19_UCH"/>
</dbReference>
<feature type="region of interest" description="Disordered" evidence="15">
    <location>
        <begin position="868"/>
        <end position="887"/>
    </location>
</feature>
<dbReference type="Gene3D" id="2.30.29.180">
    <property type="entry name" value="Ubiquitin carboxyl-terminal hydrolase 26/29/37, pleckstrin homology-like domain"/>
    <property type="match status" value="1"/>
</dbReference>
<dbReference type="RefSeq" id="XP_032818730.1">
    <property type="nucleotide sequence ID" value="XM_032962839.1"/>
</dbReference>
<feature type="region of interest" description="Disordered" evidence="15">
    <location>
        <begin position="109"/>
        <end position="252"/>
    </location>
</feature>
<feature type="compositionally biased region" description="Basic and acidic residues" evidence="15">
    <location>
        <begin position="132"/>
        <end position="146"/>
    </location>
</feature>
<dbReference type="InterPro" id="IPR003903">
    <property type="entry name" value="UIM_dom"/>
</dbReference>
<feature type="compositionally biased region" description="Low complexity" evidence="15">
    <location>
        <begin position="191"/>
        <end position="209"/>
    </location>
</feature>
<protein>
    <recommendedName>
        <fullName evidence="4">Ubiquitin carboxyl-terminal hydrolase 37</fullName>
        <ecNumber evidence="3">3.4.19.12</ecNumber>
    </recommendedName>
    <alternativeName>
        <fullName evidence="13">Deubiquitinating enzyme 37</fullName>
    </alternativeName>
    <alternativeName>
        <fullName evidence="12">Ubiquitin thioesterase 37</fullName>
    </alternativeName>
    <alternativeName>
        <fullName evidence="14">Ubiquitin-specific-processing protease 37</fullName>
    </alternativeName>
</protein>
<evidence type="ECO:0000256" key="6">
    <source>
        <dbReference type="ARBA" id="ARBA00022670"/>
    </source>
</evidence>
<dbReference type="InterPro" id="IPR038093">
    <property type="entry name" value="USP37-like_PH_sf"/>
</dbReference>
<dbReference type="InterPro" id="IPR018200">
    <property type="entry name" value="USP_CS"/>
</dbReference>
<evidence type="ECO:0000256" key="5">
    <source>
        <dbReference type="ARBA" id="ARBA00022618"/>
    </source>
</evidence>
<keyword evidence="8" id="KW-0833">Ubl conjugation pathway</keyword>
<evidence type="ECO:0000256" key="3">
    <source>
        <dbReference type="ARBA" id="ARBA00012759"/>
    </source>
</evidence>
<dbReference type="Pfam" id="PF00443">
    <property type="entry name" value="UCH"/>
    <property type="match status" value="1"/>
</dbReference>
<proteinExistence type="inferred from homology"/>
<dbReference type="InterPro" id="IPR032069">
    <property type="entry name" value="USP37-like_PH"/>
</dbReference>
<feature type="compositionally biased region" description="Polar residues" evidence="15">
    <location>
        <begin position="177"/>
        <end position="186"/>
    </location>
</feature>
<dbReference type="InterPro" id="IPR028889">
    <property type="entry name" value="USP"/>
</dbReference>
<sequence length="1057" mass="118049">MGPSVSGEISVAGEIRIFTEQTGMTKWKDGVVEVVEKDTKSTLVIRFKAGGPTKTFTLTENVKSVRVSDHKEHSRIMITLLDSSNITVQYAMLGQVQWLSQYLKDVEKNPNRDGKSISGSSPLSGVLGKRTSQRDSKRHFDTENRTPNKRPTAEGSAETPVKRTQGPPGRTPRVQHLSGSQGNVQGSKGLPSLSPNNTATSSTARASLSEPRNDKRKRTLTPDEEITNDYPKENDSSRCPNLMPSNSRPCGEQQAKRLFPSHAKQEDVKGKGVMPLQTTTSFYGQTGTREYSSPSPFSERSCLGSQFPAAKRSLGLVTPHAATACKKIKSTSDFVGWNKSKPFLSTQQPQLQGFSNLGNTCYMNAILQSLFALHSFTSDMLRQGIPWNRVPPNSLLRRLAHLLSKKDVCTMDYKKELLKRVKTAISASAERFSGYAQNDAHEFLSQCLDQLKEDVERLNKKWRLEPGQGESPKPSQTDSASDMPYTCPVAANMEFEVLHTITCRVCGEVVKKKEQFNDLSIDLPRKKSDTAWSIQDSLDLFLRAEDVEYACEKCESRNATVTHKFIKLPRVLILHLKRYSFDVQLAVNNKVGQQVIIPLYLTLQAHCVEGTRSALSLRSSKHTHGNMQPLRSSQSMNAPSTSSNRKRYTFKPRVLSISESDTDEDQLKRALNLSKQVVETNRFNGCEGACEDEMLATVMAISQDESGQQALSMLKDSEVDHLGLHASNKHDNEDEQIHSGLEARDNTQVNEDLLMQMCDQEPTNSSPDTGFCDEVDFPDVAEVQEVESEPCSEVTAHVEEPVYSSIIVPTENWEEDDIPVWSKMDIGPKKEEDYAGKKEEGAEKNEQKASGDEDKENRTPVKEAAVMVASPPAGPLTEGDLQAEPEPDWMDQYSLDREREERELQEALAQSLRDQEAREQREEDELKRATELSLQEFQHSLAEVMGSDEDSGNEGSVELERSEAEALELKCNAETGDLPHSFQLLSVVSHIGSDSSAGHYISDTFDVKKQSWFTYDDTDVTRTSEATVRDTRERSGYIFFYIHKEILEQLLESDGTV</sequence>
<dbReference type="Pfam" id="PF02809">
    <property type="entry name" value="UIM"/>
    <property type="match status" value="3"/>
</dbReference>
<evidence type="ECO:0000256" key="13">
    <source>
        <dbReference type="ARBA" id="ARBA00030260"/>
    </source>
</evidence>
<feature type="compositionally biased region" description="Polar residues" evidence="15">
    <location>
        <begin position="625"/>
        <end position="643"/>
    </location>
</feature>
<feature type="region of interest" description="Disordered" evidence="15">
    <location>
        <begin position="833"/>
        <end position="859"/>
    </location>
</feature>
<accession>A0AAJ7TIY4</accession>
<dbReference type="PROSITE" id="PS50235">
    <property type="entry name" value="USP_3"/>
    <property type="match status" value="1"/>
</dbReference>
<dbReference type="KEGG" id="pmrn:116947285"/>